<keyword evidence="1" id="KW-1133">Transmembrane helix</keyword>
<reference evidence="2 3" key="1">
    <citation type="submission" date="2019-02" db="EMBL/GenBank/DDBJ databases">
        <title>Deep-cultivation of Planctomycetes and their phenomic and genomic characterization uncovers novel biology.</title>
        <authorList>
            <person name="Wiegand S."/>
            <person name="Jogler M."/>
            <person name="Boedeker C."/>
            <person name="Pinto D."/>
            <person name="Vollmers J."/>
            <person name="Rivas-Marin E."/>
            <person name="Kohn T."/>
            <person name="Peeters S.H."/>
            <person name="Heuer A."/>
            <person name="Rast P."/>
            <person name="Oberbeckmann S."/>
            <person name="Bunk B."/>
            <person name="Jeske O."/>
            <person name="Meyerdierks A."/>
            <person name="Storesund J.E."/>
            <person name="Kallscheuer N."/>
            <person name="Luecker S."/>
            <person name="Lage O.M."/>
            <person name="Pohl T."/>
            <person name="Merkel B.J."/>
            <person name="Hornburger P."/>
            <person name="Mueller R.-W."/>
            <person name="Bruemmer F."/>
            <person name="Labrenz M."/>
            <person name="Spormann A.M."/>
            <person name="Op den Camp H."/>
            <person name="Overmann J."/>
            <person name="Amann R."/>
            <person name="Jetten M.S.M."/>
            <person name="Mascher T."/>
            <person name="Medema M.H."/>
            <person name="Devos D.P."/>
            <person name="Kaster A.-K."/>
            <person name="Ovreas L."/>
            <person name="Rohde M."/>
            <person name="Galperin M.Y."/>
            <person name="Jogler C."/>
        </authorList>
    </citation>
    <scope>NUCLEOTIDE SEQUENCE [LARGE SCALE GENOMIC DNA]</scope>
    <source>
        <strain evidence="2 3">Pla85_3_4</strain>
    </source>
</reference>
<keyword evidence="1" id="KW-0812">Transmembrane</keyword>
<dbReference type="KEGG" id="lcre:Pla8534_32980"/>
<keyword evidence="3" id="KW-1185">Reference proteome</keyword>
<name>A0A518DUG4_9BACT</name>
<dbReference type="RefSeq" id="WP_145054217.1">
    <property type="nucleotide sequence ID" value="NZ_CP036433.1"/>
</dbReference>
<protein>
    <submittedName>
        <fullName evidence="2">Uncharacterized protein</fullName>
    </submittedName>
</protein>
<sequence>MIGKLLRSTGAIVAALVLALAGVIAVEGFSAVVHPFPPGVDATDLEACIAHVARYPHWVLGVVVGLWGGIVLGSVWLATRLGTGRHPAHGVAIGVLLCMAVAFNCWMLPYPLWFELALLLTLPVCVVLGSLWGTGGPSDPHPHKPQQLTPLDGASG</sequence>
<proteinExistence type="predicted"/>
<feature type="transmembrane region" description="Helical" evidence="1">
    <location>
        <begin position="58"/>
        <end position="78"/>
    </location>
</feature>
<organism evidence="2 3">
    <name type="scientific">Lignipirellula cremea</name>
    <dbReference type="NCBI Taxonomy" id="2528010"/>
    <lineage>
        <taxon>Bacteria</taxon>
        <taxon>Pseudomonadati</taxon>
        <taxon>Planctomycetota</taxon>
        <taxon>Planctomycetia</taxon>
        <taxon>Pirellulales</taxon>
        <taxon>Pirellulaceae</taxon>
        <taxon>Lignipirellula</taxon>
    </lineage>
</organism>
<dbReference type="OrthoDB" id="287528at2"/>
<evidence type="ECO:0000313" key="2">
    <source>
        <dbReference type="EMBL" id="QDU95483.1"/>
    </source>
</evidence>
<dbReference type="AlphaFoldDB" id="A0A518DUG4"/>
<evidence type="ECO:0000256" key="1">
    <source>
        <dbReference type="SAM" id="Phobius"/>
    </source>
</evidence>
<evidence type="ECO:0000313" key="3">
    <source>
        <dbReference type="Proteomes" id="UP000317648"/>
    </source>
</evidence>
<dbReference type="Proteomes" id="UP000317648">
    <property type="component" value="Chromosome"/>
</dbReference>
<keyword evidence="1" id="KW-0472">Membrane</keyword>
<accession>A0A518DUG4</accession>
<gene>
    <name evidence="2" type="ORF">Pla8534_32980</name>
</gene>
<feature type="transmembrane region" description="Helical" evidence="1">
    <location>
        <begin position="90"/>
        <end position="110"/>
    </location>
</feature>
<dbReference type="EMBL" id="CP036433">
    <property type="protein sequence ID" value="QDU95483.1"/>
    <property type="molecule type" value="Genomic_DNA"/>
</dbReference>